<evidence type="ECO:0000313" key="2">
    <source>
        <dbReference type="Proteomes" id="UP000595437"/>
    </source>
</evidence>
<gene>
    <name evidence="1" type="ORF">FKW44_003862</name>
</gene>
<keyword evidence="2" id="KW-1185">Reference proteome</keyword>
<dbReference type="AlphaFoldDB" id="A0A7T8KMA8"/>
<dbReference type="Proteomes" id="UP000595437">
    <property type="component" value="Chromosome 2"/>
</dbReference>
<proteinExistence type="predicted"/>
<dbReference type="EMBL" id="CP045891">
    <property type="protein sequence ID" value="QQP58513.1"/>
    <property type="molecule type" value="Genomic_DNA"/>
</dbReference>
<organism evidence="1 2">
    <name type="scientific">Caligus rogercresseyi</name>
    <name type="common">Sea louse</name>
    <dbReference type="NCBI Taxonomy" id="217165"/>
    <lineage>
        <taxon>Eukaryota</taxon>
        <taxon>Metazoa</taxon>
        <taxon>Ecdysozoa</taxon>
        <taxon>Arthropoda</taxon>
        <taxon>Crustacea</taxon>
        <taxon>Multicrustacea</taxon>
        <taxon>Hexanauplia</taxon>
        <taxon>Copepoda</taxon>
        <taxon>Siphonostomatoida</taxon>
        <taxon>Caligidae</taxon>
        <taxon>Caligus</taxon>
    </lineage>
</organism>
<evidence type="ECO:0000313" key="1">
    <source>
        <dbReference type="EMBL" id="QQP58513.1"/>
    </source>
</evidence>
<protein>
    <submittedName>
        <fullName evidence="1">Uncharacterized protein</fullName>
    </submittedName>
</protein>
<accession>A0A7T8KMA8</accession>
<name>A0A7T8KMA8_CALRO</name>
<sequence length="120" mass="13151">MGCFWSYKSTANGPSVPPNTIRVLEGVTTHRQWAFGFRRTQLGVFWGYKPTANGPCTRVPPNTRAVFWGYKFPANEPSGSAKNHSGCFGVTNPPSQWAMGTAEHFAKMFNINDAAASIAH</sequence>
<reference evidence="2" key="1">
    <citation type="submission" date="2021-01" db="EMBL/GenBank/DDBJ databases">
        <title>Caligus Genome Assembly.</title>
        <authorList>
            <person name="Gallardo-Escarate C."/>
        </authorList>
    </citation>
    <scope>NUCLEOTIDE SEQUENCE [LARGE SCALE GENOMIC DNA]</scope>
</reference>